<sequence length="162" mass="18130">MVDEVTLRLLRTVSEISNPSTYDHSVSYQEAATKSNADLLSYARNIQSVHQERFIPAYSQGHYSQQPLPDEPVLLGVSQNPKNQSQFREEMETAEPVIQDATSVSTPLVSEHDSGQDSTCASLRRALKRVKKSLGSTLQPFGSNQKAHRKKDTNLRGYQKLI</sequence>
<feature type="compositionally biased region" description="Polar residues" evidence="1">
    <location>
        <begin position="136"/>
        <end position="145"/>
    </location>
</feature>
<reference evidence="4" key="2">
    <citation type="submission" date="2020-04" db="EMBL/GenBank/DDBJ databases">
        <authorList>
            <consortium name="NCBI Genome Project"/>
        </authorList>
    </citation>
    <scope>NUCLEOTIDE SEQUENCE</scope>
    <source>
        <strain evidence="4">CBS 304.34</strain>
    </source>
</reference>
<dbReference type="EMBL" id="MU003708">
    <property type="protein sequence ID" value="KAF2805981.1"/>
    <property type="molecule type" value="Genomic_DNA"/>
</dbReference>
<dbReference type="GeneID" id="54467564"/>
<reference evidence="2 4" key="1">
    <citation type="journal article" date="2020" name="Stud. Mycol.">
        <title>101 Dothideomycetes genomes: a test case for predicting lifestyles and emergence of pathogens.</title>
        <authorList>
            <person name="Haridas S."/>
            <person name="Albert R."/>
            <person name="Binder M."/>
            <person name="Bloem J."/>
            <person name="Labutti K."/>
            <person name="Salamov A."/>
            <person name="Andreopoulos B."/>
            <person name="Baker S."/>
            <person name="Barry K."/>
            <person name="Bills G."/>
            <person name="Bluhm B."/>
            <person name="Cannon C."/>
            <person name="Castanera R."/>
            <person name="Culley D."/>
            <person name="Daum C."/>
            <person name="Ezra D."/>
            <person name="Gonzalez J."/>
            <person name="Henrissat B."/>
            <person name="Kuo A."/>
            <person name="Liang C."/>
            <person name="Lipzen A."/>
            <person name="Lutzoni F."/>
            <person name="Magnuson J."/>
            <person name="Mondo S."/>
            <person name="Nolan M."/>
            <person name="Ohm R."/>
            <person name="Pangilinan J."/>
            <person name="Park H.-J."/>
            <person name="Ramirez L."/>
            <person name="Alfaro M."/>
            <person name="Sun H."/>
            <person name="Tritt A."/>
            <person name="Yoshinaga Y."/>
            <person name="Zwiers L.-H."/>
            <person name="Turgeon B."/>
            <person name="Goodwin S."/>
            <person name="Spatafora J."/>
            <person name="Crous P."/>
            <person name="Grigoriev I."/>
        </authorList>
    </citation>
    <scope>NUCLEOTIDE SEQUENCE</scope>
    <source>
        <strain evidence="2 4">CBS 304.34</strain>
    </source>
</reference>
<dbReference type="RefSeq" id="XP_033572945.1">
    <property type="nucleotide sequence ID" value="XM_033726671.1"/>
</dbReference>
<protein>
    <submittedName>
        <fullName evidence="2 4">Uncharacterized protein</fullName>
    </submittedName>
</protein>
<keyword evidence="3" id="KW-1185">Reference proteome</keyword>
<feature type="region of interest" description="Disordered" evidence="1">
    <location>
        <begin position="136"/>
        <end position="162"/>
    </location>
</feature>
<gene>
    <name evidence="2 4" type="ORF">BDZ99DRAFT_539298</name>
</gene>
<reference evidence="4" key="3">
    <citation type="submission" date="2025-04" db="UniProtKB">
        <authorList>
            <consortium name="RefSeq"/>
        </authorList>
    </citation>
    <scope>IDENTIFICATION</scope>
    <source>
        <strain evidence="4">CBS 304.34</strain>
    </source>
</reference>
<dbReference type="Proteomes" id="UP000504636">
    <property type="component" value="Unplaced"/>
</dbReference>
<dbReference type="AlphaFoldDB" id="A0A6A6YAY5"/>
<evidence type="ECO:0000313" key="2">
    <source>
        <dbReference type="EMBL" id="KAF2805981.1"/>
    </source>
</evidence>
<accession>A0A6A6YAY5</accession>
<organism evidence="2">
    <name type="scientific">Mytilinidion resinicola</name>
    <dbReference type="NCBI Taxonomy" id="574789"/>
    <lineage>
        <taxon>Eukaryota</taxon>
        <taxon>Fungi</taxon>
        <taxon>Dikarya</taxon>
        <taxon>Ascomycota</taxon>
        <taxon>Pezizomycotina</taxon>
        <taxon>Dothideomycetes</taxon>
        <taxon>Pleosporomycetidae</taxon>
        <taxon>Mytilinidiales</taxon>
        <taxon>Mytilinidiaceae</taxon>
        <taxon>Mytilinidion</taxon>
    </lineage>
</organism>
<evidence type="ECO:0000313" key="3">
    <source>
        <dbReference type="Proteomes" id="UP000504636"/>
    </source>
</evidence>
<evidence type="ECO:0000313" key="4">
    <source>
        <dbReference type="RefSeq" id="XP_033572945.1"/>
    </source>
</evidence>
<name>A0A6A6YAY5_9PEZI</name>
<proteinExistence type="predicted"/>
<evidence type="ECO:0000256" key="1">
    <source>
        <dbReference type="SAM" id="MobiDB-lite"/>
    </source>
</evidence>